<feature type="transmembrane region" description="Helical" evidence="1">
    <location>
        <begin position="36"/>
        <end position="57"/>
    </location>
</feature>
<evidence type="ECO:0000259" key="2">
    <source>
        <dbReference type="Pfam" id="PF01757"/>
    </source>
</evidence>
<dbReference type="RefSeq" id="WP_263124953.1">
    <property type="nucleotide sequence ID" value="NZ_CP106753.1"/>
</dbReference>
<gene>
    <name evidence="3" type="ORF">N8I74_00560</name>
</gene>
<keyword evidence="1" id="KW-0472">Membrane</keyword>
<feature type="transmembrane region" description="Helical" evidence="1">
    <location>
        <begin position="252"/>
        <end position="271"/>
    </location>
</feature>
<keyword evidence="1" id="KW-1133">Transmembrane helix</keyword>
<dbReference type="Proteomes" id="UP001061302">
    <property type="component" value="Chromosome"/>
</dbReference>
<feature type="transmembrane region" description="Helical" evidence="1">
    <location>
        <begin position="168"/>
        <end position="186"/>
    </location>
</feature>
<reference evidence="3" key="1">
    <citation type="submission" date="2022-10" db="EMBL/GenBank/DDBJ databases">
        <title>Chitiniphilus purpureus sp. nov., a novel chitin-degrading bacterium isolated from crawfish pond sediment.</title>
        <authorList>
            <person name="Li K."/>
        </authorList>
    </citation>
    <scope>NUCLEOTIDE SEQUENCE</scope>
    <source>
        <strain evidence="3">CD1</strain>
    </source>
</reference>
<sequence>MEHRDNNLNLLRLIAAFFVLYEHSFALTGRPNPTNFLGSGFGSIGVAIFFVISGYLISCSWLSGGSVRGFLWRRALRIIPGLVAITLISIGVFGPLLTTLPLNDFFSSAGTWFYLWNIALFPVFAMPGVLEAAPVANAMNGSLWTLPLEVALYATAMLLGLSKGLKKQNYLLFIFLFLILFFVAKNSAKPIVYYGTDWRLFIVYGIYFYSGTLFKIFEFNRGTISGLGCSVLIVSILGTNIAFIFDLLKILAFTYIVLSVGLASSKIGSWVNERGDYSYGFYIYAFPVQQIVFAKLPWLGMGVYIAVCAAITMAFAWGSWHFIESKALSFKNLVS</sequence>
<keyword evidence="3" id="KW-0012">Acyltransferase</keyword>
<dbReference type="GO" id="GO:0016746">
    <property type="term" value="F:acyltransferase activity"/>
    <property type="evidence" value="ECO:0007669"/>
    <property type="project" value="UniProtKB-KW"/>
</dbReference>
<keyword evidence="3" id="KW-0808">Transferase</keyword>
<feature type="transmembrane region" description="Helical" evidence="1">
    <location>
        <begin position="142"/>
        <end position="162"/>
    </location>
</feature>
<organism evidence="3 4">
    <name type="scientific">Chitiniphilus purpureus</name>
    <dbReference type="NCBI Taxonomy" id="2981137"/>
    <lineage>
        <taxon>Bacteria</taxon>
        <taxon>Pseudomonadati</taxon>
        <taxon>Pseudomonadota</taxon>
        <taxon>Betaproteobacteria</taxon>
        <taxon>Neisseriales</taxon>
        <taxon>Chitinibacteraceae</taxon>
        <taxon>Chitiniphilus</taxon>
    </lineage>
</organism>
<evidence type="ECO:0000256" key="1">
    <source>
        <dbReference type="SAM" id="Phobius"/>
    </source>
</evidence>
<feature type="transmembrane region" description="Helical" evidence="1">
    <location>
        <begin position="78"/>
        <end position="100"/>
    </location>
</feature>
<dbReference type="Pfam" id="PF01757">
    <property type="entry name" value="Acyl_transf_3"/>
    <property type="match status" value="1"/>
</dbReference>
<feature type="transmembrane region" description="Helical" evidence="1">
    <location>
        <begin position="112"/>
        <end position="130"/>
    </location>
</feature>
<protein>
    <submittedName>
        <fullName evidence="3">Acyltransferase</fullName>
    </submittedName>
</protein>
<dbReference type="InterPro" id="IPR050879">
    <property type="entry name" value="Acyltransferase_3"/>
</dbReference>
<dbReference type="EMBL" id="CP106753">
    <property type="protein sequence ID" value="UXY15542.1"/>
    <property type="molecule type" value="Genomic_DNA"/>
</dbReference>
<accession>A0ABY6DNE8</accession>
<feature type="transmembrane region" description="Helical" evidence="1">
    <location>
        <begin position="198"/>
        <end position="217"/>
    </location>
</feature>
<feature type="transmembrane region" description="Helical" evidence="1">
    <location>
        <begin position="223"/>
        <end position="245"/>
    </location>
</feature>
<feature type="domain" description="Acyltransferase 3" evidence="2">
    <location>
        <begin position="6"/>
        <end position="317"/>
    </location>
</feature>
<dbReference type="PANTHER" id="PTHR23028:SF53">
    <property type="entry name" value="ACYL_TRANSF_3 DOMAIN-CONTAINING PROTEIN"/>
    <property type="match status" value="1"/>
</dbReference>
<keyword evidence="4" id="KW-1185">Reference proteome</keyword>
<dbReference type="InterPro" id="IPR002656">
    <property type="entry name" value="Acyl_transf_3_dom"/>
</dbReference>
<dbReference type="PANTHER" id="PTHR23028">
    <property type="entry name" value="ACETYLTRANSFERASE"/>
    <property type="match status" value="1"/>
</dbReference>
<feature type="transmembrane region" description="Helical" evidence="1">
    <location>
        <begin position="303"/>
        <end position="323"/>
    </location>
</feature>
<evidence type="ECO:0000313" key="4">
    <source>
        <dbReference type="Proteomes" id="UP001061302"/>
    </source>
</evidence>
<proteinExistence type="predicted"/>
<keyword evidence="1" id="KW-0812">Transmembrane</keyword>
<evidence type="ECO:0000313" key="3">
    <source>
        <dbReference type="EMBL" id="UXY15542.1"/>
    </source>
</evidence>
<name>A0ABY6DNE8_9NEIS</name>